<dbReference type="Proteomes" id="UP000783686">
    <property type="component" value="Unassembled WGS sequence"/>
</dbReference>
<keyword evidence="7" id="KW-0371">Homeobox</keyword>
<evidence type="ECO:0000313" key="12">
    <source>
        <dbReference type="EMBL" id="CAD5228090.1"/>
    </source>
</evidence>
<dbReference type="FunFam" id="2.10.110.10:FF:000006">
    <property type="entry name" value="LIM homeobox transcription factor 1-beta"/>
    <property type="match status" value="1"/>
</dbReference>
<evidence type="ECO:0000313" key="13">
    <source>
        <dbReference type="Proteomes" id="UP000614601"/>
    </source>
</evidence>
<name>A0A811LMD9_9BILA</name>
<keyword evidence="3" id="KW-0677">Repeat</keyword>
<feature type="domain" description="LIM zinc-binding" evidence="11">
    <location>
        <begin position="111"/>
        <end position="175"/>
    </location>
</feature>
<feature type="compositionally biased region" description="Low complexity" evidence="10">
    <location>
        <begin position="1"/>
        <end position="19"/>
    </location>
</feature>
<reference evidence="12" key="1">
    <citation type="submission" date="2020-09" db="EMBL/GenBank/DDBJ databases">
        <authorList>
            <person name="Kikuchi T."/>
        </authorList>
    </citation>
    <scope>NUCLEOTIDE SEQUENCE</scope>
    <source>
        <strain evidence="12">SH1</strain>
    </source>
</reference>
<keyword evidence="2 9" id="KW-0479">Metal-binding</keyword>
<feature type="region of interest" description="Disordered" evidence="10">
    <location>
        <begin position="1"/>
        <end position="47"/>
    </location>
</feature>
<dbReference type="GO" id="GO:0005634">
    <property type="term" value="C:nucleus"/>
    <property type="evidence" value="ECO:0007669"/>
    <property type="project" value="UniProtKB-SubCell"/>
</dbReference>
<dbReference type="AlphaFoldDB" id="A0A811LMD9"/>
<dbReference type="EMBL" id="CAJFDH010000006">
    <property type="protein sequence ID" value="CAD5228090.1"/>
    <property type="molecule type" value="Genomic_DNA"/>
</dbReference>
<dbReference type="GO" id="GO:0046872">
    <property type="term" value="F:metal ion binding"/>
    <property type="evidence" value="ECO:0007669"/>
    <property type="project" value="UniProtKB-KW"/>
</dbReference>
<dbReference type="OrthoDB" id="10068367at2759"/>
<dbReference type="Pfam" id="PF00412">
    <property type="entry name" value="LIM"/>
    <property type="match status" value="2"/>
</dbReference>
<dbReference type="SMART" id="SM00132">
    <property type="entry name" value="LIM"/>
    <property type="match status" value="2"/>
</dbReference>
<evidence type="ECO:0000256" key="8">
    <source>
        <dbReference type="ARBA" id="ARBA00023242"/>
    </source>
</evidence>
<evidence type="ECO:0000256" key="3">
    <source>
        <dbReference type="ARBA" id="ARBA00022737"/>
    </source>
</evidence>
<dbReference type="PANTHER" id="PTHR24208:SF128">
    <property type="entry name" value="LIM3, ISOFORM G"/>
    <property type="match status" value="1"/>
</dbReference>
<protein>
    <recommendedName>
        <fullName evidence="11">LIM zinc-binding domain-containing protein</fullName>
    </recommendedName>
</protein>
<dbReference type="PANTHER" id="PTHR24208">
    <property type="entry name" value="LIM/HOMEOBOX PROTEIN LHX"/>
    <property type="match status" value="1"/>
</dbReference>
<evidence type="ECO:0000259" key="11">
    <source>
        <dbReference type="PROSITE" id="PS50023"/>
    </source>
</evidence>
<dbReference type="EMBL" id="CAJFCW020000006">
    <property type="protein sequence ID" value="CAG9124106.1"/>
    <property type="molecule type" value="Genomic_DNA"/>
</dbReference>
<dbReference type="PROSITE" id="PS50023">
    <property type="entry name" value="LIM_DOMAIN_2"/>
    <property type="match status" value="2"/>
</dbReference>
<organism evidence="12 13">
    <name type="scientific">Bursaphelenchus okinawaensis</name>
    <dbReference type="NCBI Taxonomy" id="465554"/>
    <lineage>
        <taxon>Eukaryota</taxon>
        <taxon>Metazoa</taxon>
        <taxon>Ecdysozoa</taxon>
        <taxon>Nematoda</taxon>
        <taxon>Chromadorea</taxon>
        <taxon>Rhabditida</taxon>
        <taxon>Tylenchina</taxon>
        <taxon>Tylenchomorpha</taxon>
        <taxon>Aphelenchoidea</taxon>
        <taxon>Aphelenchoididae</taxon>
        <taxon>Bursaphelenchus</taxon>
    </lineage>
</organism>
<dbReference type="SUPFAM" id="SSF57716">
    <property type="entry name" value="Glucocorticoid receptor-like (DNA-binding domain)"/>
    <property type="match status" value="2"/>
</dbReference>
<dbReference type="GO" id="GO:0045944">
    <property type="term" value="P:positive regulation of transcription by RNA polymerase II"/>
    <property type="evidence" value="ECO:0007669"/>
    <property type="project" value="UniProtKB-ARBA"/>
</dbReference>
<feature type="domain" description="LIM zinc-binding" evidence="11">
    <location>
        <begin position="52"/>
        <end position="110"/>
    </location>
</feature>
<evidence type="ECO:0000256" key="2">
    <source>
        <dbReference type="ARBA" id="ARBA00022723"/>
    </source>
</evidence>
<sequence>MVEKQAGSPSASSSAEPPSQIHQLAQNDELKNTAGTSEEQSQGQMPENRQLHSCLECNEPIRDRFLFKVLENSYHETCLKCADCQISFQHSCYARNGRIFCRQHFFRRFGPKCSKCHELIQEHDLIRKANSHVYHADCFKCVVCENELNTGEQFYLIPMDGRLVCRTDYENSNKGG</sequence>
<evidence type="ECO:0000256" key="4">
    <source>
        <dbReference type="ARBA" id="ARBA00022833"/>
    </source>
</evidence>
<keyword evidence="4 9" id="KW-0862">Zinc</keyword>
<gene>
    <name evidence="12" type="ORF">BOKJ2_LOCUS12504</name>
</gene>
<evidence type="ECO:0000256" key="1">
    <source>
        <dbReference type="ARBA" id="ARBA00004123"/>
    </source>
</evidence>
<dbReference type="Proteomes" id="UP000614601">
    <property type="component" value="Unassembled WGS sequence"/>
</dbReference>
<dbReference type="InterPro" id="IPR001781">
    <property type="entry name" value="Znf_LIM"/>
</dbReference>
<proteinExistence type="predicted"/>
<dbReference type="GO" id="GO:0000981">
    <property type="term" value="F:DNA-binding transcription factor activity, RNA polymerase II-specific"/>
    <property type="evidence" value="ECO:0007669"/>
    <property type="project" value="TreeGrafter"/>
</dbReference>
<dbReference type="Gene3D" id="2.10.110.10">
    <property type="entry name" value="Cysteine Rich Protein"/>
    <property type="match status" value="2"/>
</dbReference>
<feature type="compositionally biased region" description="Polar residues" evidence="10">
    <location>
        <begin position="33"/>
        <end position="47"/>
    </location>
</feature>
<dbReference type="FunFam" id="2.10.110.10:FF:000136">
    <property type="entry name" value="LIM domain family"/>
    <property type="match status" value="1"/>
</dbReference>
<evidence type="ECO:0000256" key="5">
    <source>
        <dbReference type="ARBA" id="ARBA00023038"/>
    </source>
</evidence>
<dbReference type="InterPro" id="IPR050453">
    <property type="entry name" value="LIM_Homeobox_TF"/>
</dbReference>
<dbReference type="GO" id="GO:0000977">
    <property type="term" value="F:RNA polymerase II transcription regulatory region sequence-specific DNA binding"/>
    <property type="evidence" value="ECO:0007669"/>
    <property type="project" value="TreeGrafter"/>
</dbReference>
<keyword evidence="13" id="KW-1185">Reference proteome</keyword>
<evidence type="ECO:0000256" key="6">
    <source>
        <dbReference type="ARBA" id="ARBA00023125"/>
    </source>
</evidence>
<keyword evidence="8" id="KW-0539">Nucleus</keyword>
<comment type="caution">
    <text evidence="12">The sequence shown here is derived from an EMBL/GenBank/DDBJ whole genome shotgun (WGS) entry which is preliminary data.</text>
</comment>
<keyword evidence="5 9" id="KW-0440">LIM domain</keyword>
<keyword evidence="6" id="KW-0238">DNA-binding</keyword>
<evidence type="ECO:0000256" key="9">
    <source>
        <dbReference type="PROSITE-ProRule" id="PRU00125"/>
    </source>
</evidence>
<evidence type="ECO:0000256" key="7">
    <source>
        <dbReference type="ARBA" id="ARBA00023155"/>
    </source>
</evidence>
<dbReference type="PROSITE" id="PS00478">
    <property type="entry name" value="LIM_DOMAIN_1"/>
    <property type="match status" value="1"/>
</dbReference>
<dbReference type="GO" id="GO:0007409">
    <property type="term" value="P:axonogenesis"/>
    <property type="evidence" value="ECO:0007669"/>
    <property type="project" value="UniProtKB-ARBA"/>
</dbReference>
<evidence type="ECO:0000256" key="10">
    <source>
        <dbReference type="SAM" id="MobiDB-lite"/>
    </source>
</evidence>
<accession>A0A811LMD9</accession>
<comment type="subcellular location">
    <subcellularLocation>
        <location evidence="1">Nucleus</location>
    </subcellularLocation>
</comment>